<evidence type="ECO:0000313" key="2">
    <source>
        <dbReference type="EMBL" id="TKR66927.1"/>
    </source>
</evidence>
<sequence length="262" mass="29532">MVLWEPPQTLGAILMSDLSQTCHIQQVQEGLTLTQLLNLAEHLAELHNAFLAIPDLQRNELEQKFSPYEGCIDFQVNHIIPKAVEIAKKHPKHFQDKLDPILSLLQNPEYHRYTAGTISEALNLPRVLVHGDLWSLNILWTNENPSQVGAFLDWQGHMIGSLAFDLSTLLILCTSTQIRRTHQNNVISRYYSRLHNPSFSQATVIQAVNKTAPYTAAHMMFGISLLEARLTPQDLEEMLSRASAALDDVIVVYVTSCAQKKT</sequence>
<dbReference type="InterPro" id="IPR015897">
    <property type="entry name" value="CHK_kinase-like"/>
</dbReference>
<dbReference type="InterPro" id="IPR011009">
    <property type="entry name" value="Kinase-like_dom_sf"/>
</dbReference>
<accession>A0A4U5MCS6</accession>
<evidence type="ECO:0000259" key="1">
    <source>
        <dbReference type="SMART" id="SM00587"/>
    </source>
</evidence>
<dbReference type="PANTHER" id="PTHR23020">
    <property type="entry name" value="UNCHARACTERIZED NUCLEAR HORMONE RECEPTOR-RELATED"/>
    <property type="match status" value="1"/>
</dbReference>
<feature type="domain" description="CHK kinase-like" evidence="1">
    <location>
        <begin position="13"/>
        <end position="200"/>
    </location>
</feature>
<organism evidence="2 3">
    <name type="scientific">Steinernema carpocapsae</name>
    <name type="common">Entomopathogenic nematode</name>
    <dbReference type="NCBI Taxonomy" id="34508"/>
    <lineage>
        <taxon>Eukaryota</taxon>
        <taxon>Metazoa</taxon>
        <taxon>Ecdysozoa</taxon>
        <taxon>Nematoda</taxon>
        <taxon>Chromadorea</taxon>
        <taxon>Rhabditida</taxon>
        <taxon>Tylenchina</taxon>
        <taxon>Panagrolaimomorpha</taxon>
        <taxon>Strongyloidoidea</taxon>
        <taxon>Steinernematidae</taxon>
        <taxon>Steinernema</taxon>
    </lineage>
</organism>
<reference evidence="2 3" key="2">
    <citation type="journal article" date="2019" name="G3 (Bethesda)">
        <title>Hybrid Assembly of the Genome of the Entomopathogenic Nematode Steinernema carpocapsae Identifies the X-Chromosome.</title>
        <authorList>
            <person name="Serra L."/>
            <person name="Macchietto M."/>
            <person name="Macias-Munoz A."/>
            <person name="McGill C.J."/>
            <person name="Rodriguez I.M."/>
            <person name="Rodriguez B."/>
            <person name="Murad R."/>
            <person name="Mortazavi A."/>
        </authorList>
    </citation>
    <scope>NUCLEOTIDE SEQUENCE [LARGE SCALE GENOMIC DNA]</scope>
    <source>
        <strain evidence="2 3">ALL</strain>
    </source>
</reference>
<reference evidence="2 3" key="1">
    <citation type="journal article" date="2015" name="Genome Biol.">
        <title>Comparative genomics of Steinernema reveals deeply conserved gene regulatory networks.</title>
        <authorList>
            <person name="Dillman A.R."/>
            <person name="Macchietto M."/>
            <person name="Porter C.F."/>
            <person name="Rogers A."/>
            <person name="Williams B."/>
            <person name="Antoshechkin I."/>
            <person name="Lee M.M."/>
            <person name="Goodwin Z."/>
            <person name="Lu X."/>
            <person name="Lewis E.E."/>
            <person name="Goodrich-Blair H."/>
            <person name="Stock S.P."/>
            <person name="Adams B.J."/>
            <person name="Sternberg P.W."/>
            <person name="Mortazavi A."/>
        </authorList>
    </citation>
    <scope>NUCLEOTIDE SEQUENCE [LARGE SCALE GENOMIC DNA]</scope>
    <source>
        <strain evidence="2 3">ALL</strain>
    </source>
</reference>
<dbReference type="InterPro" id="IPR012877">
    <property type="entry name" value="Dhs-27"/>
</dbReference>
<evidence type="ECO:0000313" key="3">
    <source>
        <dbReference type="Proteomes" id="UP000298663"/>
    </source>
</evidence>
<dbReference type="SMART" id="SM00587">
    <property type="entry name" value="CHK"/>
    <property type="match status" value="1"/>
</dbReference>
<dbReference type="OrthoDB" id="5777157at2759"/>
<dbReference type="SUPFAM" id="SSF56112">
    <property type="entry name" value="Protein kinase-like (PK-like)"/>
    <property type="match status" value="1"/>
</dbReference>
<dbReference type="PANTHER" id="PTHR23020:SF41">
    <property type="entry name" value="AMINOGLYCOSIDE PHOSPHOTRANSFERASE DOMAIN-CONTAINING PROTEIN"/>
    <property type="match status" value="1"/>
</dbReference>
<dbReference type="InterPro" id="IPR052961">
    <property type="entry name" value="Oxido-Kinase-like_Enzymes"/>
</dbReference>
<dbReference type="Proteomes" id="UP000298663">
    <property type="component" value="Unassembled WGS sequence"/>
</dbReference>
<dbReference type="AlphaFoldDB" id="A0A4U5MCS6"/>
<dbReference type="Gene3D" id="3.90.1200.10">
    <property type="match status" value="1"/>
</dbReference>
<gene>
    <name evidence="2" type="ORF">L596_023150</name>
</gene>
<protein>
    <recommendedName>
        <fullName evidence="1">CHK kinase-like domain-containing protein</fullName>
    </recommendedName>
</protein>
<comment type="caution">
    <text evidence="2">The sequence shown here is derived from an EMBL/GenBank/DDBJ whole genome shotgun (WGS) entry which is preliminary data.</text>
</comment>
<dbReference type="EMBL" id="AZBU02000008">
    <property type="protein sequence ID" value="TKR66927.1"/>
    <property type="molecule type" value="Genomic_DNA"/>
</dbReference>
<proteinExistence type="predicted"/>
<keyword evidence="3" id="KW-1185">Reference proteome</keyword>
<dbReference type="Pfam" id="PF07914">
    <property type="entry name" value="DUF1679"/>
    <property type="match status" value="1"/>
</dbReference>
<name>A0A4U5MCS6_STECR</name>